<dbReference type="CDD" id="cd07341">
    <property type="entry name" value="M56_BlaR1_MecR1_like"/>
    <property type="match status" value="1"/>
</dbReference>
<dbReference type="InterPro" id="IPR008756">
    <property type="entry name" value="Peptidase_M56"/>
</dbReference>
<sequence>MQHLLPLLLDVAIKSTVILLLAAIVTALMRRHSAAARHTVWTAAIAAVLGLPVLAYLLPGLAVLPTLPTTVEVEPHTTDTAPTPFADAPAAGDDGSILADAPPPAGDGRSVPAPAGPAVSPTDGAQAIDDAPAESAPMTLAEAEPASPTWRVMLAWLPWVWLGGASFALLPIVFGALGLMRLKRTSQPITASSWQHLLRELQAKLNLQRPVVLRRSRQPIMPMTWGCLPGVPATVLVPVDSEDWSPQRRRAVLLHELAHVKRYDCLTQLLTQVACAVYWFNPLMWYAAHRMLIERERACDDLVLTHETKASEYAQHLLDIATGPQAGLFTAHAGIAMARRSKLDGRLVAILDQHRNRRAMSRLGVALTITLIGAVAVPVAMLQADVESAESSEPLAEADEPPYRATFIDDVHVELVGVAQNFRPDDGEWWSPDGQRLDDAPYDELGTWSNEDRPYEIAVKISNPDLDLVARGPAGTSVTEVRAPGARSDQYPTTRGFVVSRIDDDTQAIDLQLGLAHGDWREVVHWTLDWTAVGTTVLNTTEPVVVTSPEQRGDAVVIDVSHAIMDRAVRLVSTDNAGNQHIASPQRRGRGGDVQSLRYTFDGLTLEQLDTLSVESRPYRWVEFRNVSLQPGHETEVEVEVVVGQADSVEGETDEEVSALEPEDDHRDAEPAFGLVIEHTIEPYGRSENDRLSFLDLDTGEQPMPKPDIREADSADFTRWAEDAGIDLIRNQQQPTHDAYPILTHRLLAFPVDDGAWDQYHPRTLVDFFNHLAHLEPATVGLLDAKGELPLTYRFKTRAGSVGVLQITGFTNTGGVQVQYKLVENYHHEVTGAAPDAALRDQVRSNAWPIRLTSEHPEGWVDFDAAAGAEDEPAEYRWSLEVDRDVTVLHGWASYGPDGSSRERVDSGGVIREPNRRTIPLMLDVAIEGDQLVLTGGTRRRIELPGMEPAADDEAAPMSLQTMGTRRRVPEGARLRMRTLPADQMIAAQEENYQTLWEGQWVRDGEVVRTIRYMVRVAAEPVFRMDEAERERPVRPLPDHAQGHDLPTDLDRPAFEDRRDFPTRFVTHLPLVEPNRDRFGTLLLLDLSPERFDVRHLSLQRHGLPVDASPEALAREAEAGDLYMPEANVLVTVRGAVVVPFESAERPRYRDANDLLAQMTRRDVAEQVQERIRSAERNQLHRVEVQEGEHLVLVRADGEAFFLLIGPLSQTEAGDNQQIRITSIPLGRLQEINAGGEPAEAHGHIRRHTLRPDEREMVITWQLDLPDHVRLVRGWYITDENGQLREHGGGGDQKLVDDVDHKTLSLRLGFGADELTFTATLRRDHADGPRRESSAYRTAIPPNATFQWQHLAEPTTLGTDEYVMLWRGQWLREGTVVKSVVYAARVAAVDEPIVGFFAQQDPVAGRVRSIAEIRRAAGAEGEVVYVLTHTDVLKTYALPADEVLMFSQLLGELADDLPNRWRAELVRSGPGEREARRRHLQPPIAPGGHQDVQLQAGDVILIGDGGLYRDHRTHVLQDRLEALQAQRELPGVNLAELNRRIARTQAVLDRLQGREAQ</sequence>
<accession>A0ABV4U8Y8</accession>
<gene>
    <name evidence="4" type="ORF">ACERK3_17135</name>
</gene>
<feature type="transmembrane region" description="Helical" evidence="2">
    <location>
        <begin position="363"/>
        <end position="382"/>
    </location>
</feature>
<feature type="compositionally biased region" description="Low complexity" evidence="1">
    <location>
        <begin position="78"/>
        <end position="94"/>
    </location>
</feature>
<evidence type="ECO:0000259" key="3">
    <source>
        <dbReference type="Pfam" id="PF05569"/>
    </source>
</evidence>
<dbReference type="EMBL" id="JBGUBD010000014">
    <property type="protein sequence ID" value="MFA9480006.1"/>
    <property type="molecule type" value="Genomic_DNA"/>
</dbReference>
<feature type="transmembrane region" description="Helical" evidence="2">
    <location>
        <begin position="6"/>
        <end position="28"/>
    </location>
</feature>
<feature type="region of interest" description="Disordered" evidence="1">
    <location>
        <begin position="1468"/>
        <end position="1488"/>
    </location>
</feature>
<dbReference type="InterPro" id="IPR052173">
    <property type="entry name" value="Beta-lactam_resp_regulator"/>
</dbReference>
<evidence type="ECO:0000256" key="2">
    <source>
        <dbReference type="SAM" id="Phobius"/>
    </source>
</evidence>
<comment type="caution">
    <text evidence="4">The sequence shown here is derived from an EMBL/GenBank/DDBJ whole genome shotgun (WGS) entry which is preliminary data.</text>
</comment>
<feature type="transmembrane region" description="Helical" evidence="2">
    <location>
        <begin position="159"/>
        <end position="179"/>
    </location>
</feature>
<dbReference type="PANTHER" id="PTHR34978:SF3">
    <property type="entry name" value="SLR0241 PROTEIN"/>
    <property type="match status" value="1"/>
</dbReference>
<evidence type="ECO:0000313" key="5">
    <source>
        <dbReference type="Proteomes" id="UP001575105"/>
    </source>
</evidence>
<dbReference type="Pfam" id="PF05569">
    <property type="entry name" value="Peptidase_M56"/>
    <property type="match status" value="1"/>
</dbReference>
<feature type="compositionally biased region" description="Low complexity" evidence="1">
    <location>
        <begin position="110"/>
        <end position="121"/>
    </location>
</feature>
<proteinExistence type="predicted"/>
<feature type="transmembrane region" description="Helical" evidence="2">
    <location>
        <begin position="40"/>
        <end position="58"/>
    </location>
</feature>
<evidence type="ECO:0000313" key="4">
    <source>
        <dbReference type="EMBL" id="MFA9480006.1"/>
    </source>
</evidence>
<dbReference type="PANTHER" id="PTHR34978">
    <property type="entry name" value="POSSIBLE SENSOR-TRANSDUCER PROTEIN BLAR"/>
    <property type="match status" value="1"/>
</dbReference>
<reference evidence="4 5" key="1">
    <citation type="submission" date="2024-08" db="EMBL/GenBank/DDBJ databases">
        <title>Whole-genome sequencing of halo(alkali)philic microorganisms from hypersaline lakes.</title>
        <authorList>
            <person name="Sorokin D.Y."/>
            <person name="Merkel A.Y."/>
            <person name="Messina E."/>
            <person name="Yakimov M."/>
        </authorList>
    </citation>
    <scope>NUCLEOTIDE SEQUENCE [LARGE SCALE GENOMIC DNA]</scope>
    <source>
        <strain evidence="4 5">AB-hyl4</strain>
    </source>
</reference>
<evidence type="ECO:0000256" key="1">
    <source>
        <dbReference type="SAM" id="MobiDB-lite"/>
    </source>
</evidence>
<name>A0ABV4U8Y8_9BACT</name>
<keyword evidence="2" id="KW-0812">Transmembrane</keyword>
<dbReference type="RefSeq" id="WP_425346932.1">
    <property type="nucleotide sequence ID" value="NZ_JBGUBD010000014.1"/>
</dbReference>
<protein>
    <submittedName>
        <fullName evidence="4">M56 family metallopeptidase</fullName>
    </submittedName>
</protein>
<dbReference type="Proteomes" id="UP001575105">
    <property type="component" value="Unassembled WGS sequence"/>
</dbReference>
<feature type="region of interest" description="Disordered" evidence="1">
    <location>
        <begin position="1029"/>
        <end position="1054"/>
    </location>
</feature>
<keyword evidence="2" id="KW-1133">Transmembrane helix</keyword>
<organism evidence="4 5">
    <name type="scientific">Natronomicrosphaera hydrolytica</name>
    <dbReference type="NCBI Taxonomy" id="3242702"/>
    <lineage>
        <taxon>Bacteria</taxon>
        <taxon>Pseudomonadati</taxon>
        <taxon>Planctomycetota</taxon>
        <taxon>Phycisphaerae</taxon>
        <taxon>Phycisphaerales</taxon>
        <taxon>Phycisphaeraceae</taxon>
        <taxon>Natronomicrosphaera</taxon>
    </lineage>
</organism>
<feature type="region of interest" description="Disordered" evidence="1">
    <location>
        <begin position="75"/>
        <end position="129"/>
    </location>
</feature>
<feature type="domain" description="Peptidase M56" evidence="3">
    <location>
        <begin position="140"/>
        <end position="350"/>
    </location>
</feature>
<keyword evidence="5" id="KW-1185">Reference proteome</keyword>
<keyword evidence="2" id="KW-0472">Membrane</keyword>